<sequence length="81" mass="9148">MVTLYDAESFTKYQFRVTAFLPDGQLANASTSDWISTLDRAFEPGPVGDIRATNASLRPDGLYLQTTISWEPAWEMLPMHH</sequence>
<keyword evidence="3" id="KW-1185">Reference proteome</keyword>
<feature type="domain" description="Fibronectin type-III" evidence="1">
    <location>
        <begin position="1"/>
        <end position="40"/>
    </location>
</feature>
<proteinExistence type="predicted"/>
<dbReference type="PROSITE" id="PS50853">
    <property type="entry name" value="FN3"/>
    <property type="match status" value="1"/>
</dbReference>
<evidence type="ECO:0000313" key="3">
    <source>
        <dbReference type="Proteomes" id="UP000027135"/>
    </source>
</evidence>
<protein>
    <recommendedName>
        <fullName evidence="1">Fibronectin type-III domain-containing protein</fullName>
    </recommendedName>
</protein>
<accession>A0A067R5Z3</accession>
<reference evidence="2 3" key="1">
    <citation type="journal article" date="2014" name="Nat. Commun.">
        <title>Molecular traces of alternative social organization in a termite genome.</title>
        <authorList>
            <person name="Terrapon N."/>
            <person name="Li C."/>
            <person name="Robertson H.M."/>
            <person name="Ji L."/>
            <person name="Meng X."/>
            <person name="Booth W."/>
            <person name="Chen Z."/>
            <person name="Childers C.P."/>
            <person name="Glastad K.M."/>
            <person name="Gokhale K."/>
            <person name="Gowin J."/>
            <person name="Gronenberg W."/>
            <person name="Hermansen R.A."/>
            <person name="Hu H."/>
            <person name="Hunt B.G."/>
            <person name="Huylmans A.K."/>
            <person name="Khalil S.M."/>
            <person name="Mitchell R.D."/>
            <person name="Munoz-Torres M.C."/>
            <person name="Mustard J.A."/>
            <person name="Pan H."/>
            <person name="Reese J.T."/>
            <person name="Scharf M.E."/>
            <person name="Sun F."/>
            <person name="Vogel H."/>
            <person name="Xiao J."/>
            <person name="Yang W."/>
            <person name="Yang Z."/>
            <person name="Yang Z."/>
            <person name="Zhou J."/>
            <person name="Zhu J."/>
            <person name="Brent C.S."/>
            <person name="Elsik C.G."/>
            <person name="Goodisman M.A."/>
            <person name="Liberles D.A."/>
            <person name="Roe R.M."/>
            <person name="Vargo E.L."/>
            <person name="Vilcinskas A."/>
            <person name="Wang J."/>
            <person name="Bornberg-Bauer E."/>
            <person name="Korb J."/>
            <person name="Zhang G."/>
            <person name="Liebig J."/>
        </authorList>
    </citation>
    <scope>NUCLEOTIDE SEQUENCE [LARGE SCALE GENOMIC DNA]</scope>
    <source>
        <tissue evidence="2">Whole organism</tissue>
    </source>
</reference>
<dbReference type="EMBL" id="KK852718">
    <property type="protein sequence ID" value="KDR17780.1"/>
    <property type="molecule type" value="Genomic_DNA"/>
</dbReference>
<gene>
    <name evidence="2" type="ORF">L798_08123</name>
</gene>
<dbReference type="AlphaFoldDB" id="A0A067R5Z3"/>
<name>A0A067R5Z3_ZOONE</name>
<evidence type="ECO:0000313" key="2">
    <source>
        <dbReference type="EMBL" id="KDR17780.1"/>
    </source>
</evidence>
<dbReference type="Proteomes" id="UP000027135">
    <property type="component" value="Unassembled WGS sequence"/>
</dbReference>
<dbReference type="InterPro" id="IPR003961">
    <property type="entry name" value="FN3_dom"/>
</dbReference>
<dbReference type="InParanoid" id="A0A067R5Z3"/>
<evidence type="ECO:0000259" key="1">
    <source>
        <dbReference type="PROSITE" id="PS50853"/>
    </source>
</evidence>
<organism evidence="2 3">
    <name type="scientific">Zootermopsis nevadensis</name>
    <name type="common">Dampwood termite</name>
    <dbReference type="NCBI Taxonomy" id="136037"/>
    <lineage>
        <taxon>Eukaryota</taxon>
        <taxon>Metazoa</taxon>
        <taxon>Ecdysozoa</taxon>
        <taxon>Arthropoda</taxon>
        <taxon>Hexapoda</taxon>
        <taxon>Insecta</taxon>
        <taxon>Pterygota</taxon>
        <taxon>Neoptera</taxon>
        <taxon>Polyneoptera</taxon>
        <taxon>Dictyoptera</taxon>
        <taxon>Blattodea</taxon>
        <taxon>Blattoidea</taxon>
        <taxon>Termitoidae</taxon>
        <taxon>Termopsidae</taxon>
        <taxon>Zootermopsis</taxon>
    </lineage>
</organism>